<organism evidence="3 4">
    <name type="scientific">Bondarzewia mesenterica</name>
    <dbReference type="NCBI Taxonomy" id="1095465"/>
    <lineage>
        <taxon>Eukaryota</taxon>
        <taxon>Fungi</taxon>
        <taxon>Dikarya</taxon>
        <taxon>Basidiomycota</taxon>
        <taxon>Agaricomycotina</taxon>
        <taxon>Agaricomycetes</taxon>
        <taxon>Russulales</taxon>
        <taxon>Bondarzewiaceae</taxon>
        <taxon>Bondarzewia</taxon>
    </lineage>
</organism>
<dbReference type="InterPro" id="IPR000210">
    <property type="entry name" value="BTB/POZ_dom"/>
</dbReference>
<name>A0A4S4LP24_9AGAM</name>
<evidence type="ECO:0000256" key="1">
    <source>
        <dbReference type="SAM" id="MobiDB-lite"/>
    </source>
</evidence>
<keyword evidence="4" id="KW-1185">Reference proteome</keyword>
<dbReference type="AlphaFoldDB" id="A0A4S4LP24"/>
<dbReference type="PROSITE" id="PS50097">
    <property type="entry name" value="BTB"/>
    <property type="match status" value="1"/>
</dbReference>
<dbReference type="Gene3D" id="3.30.710.10">
    <property type="entry name" value="Potassium Channel Kv1.1, Chain A"/>
    <property type="match status" value="1"/>
</dbReference>
<dbReference type="CDD" id="cd18186">
    <property type="entry name" value="BTB_POZ_ZBTB_KLHL-like"/>
    <property type="match status" value="1"/>
</dbReference>
<accession>A0A4S4LP24</accession>
<evidence type="ECO:0000313" key="4">
    <source>
        <dbReference type="Proteomes" id="UP000310158"/>
    </source>
</evidence>
<dbReference type="EMBL" id="SGPL01000327">
    <property type="protein sequence ID" value="THH13775.1"/>
    <property type="molecule type" value="Genomic_DNA"/>
</dbReference>
<feature type="domain" description="BTB" evidence="2">
    <location>
        <begin position="105"/>
        <end position="144"/>
    </location>
</feature>
<feature type="region of interest" description="Disordered" evidence="1">
    <location>
        <begin position="74"/>
        <end position="99"/>
    </location>
</feature>
<reference evidence="3 4" key="1">
    <citation type="submission" date="2019-02" db="EMBL/GenBank/DDBJ databases">
        <title>Genome sequencing of the rare red list fungi Bondarzewia mesenterica.</title>
        <authorList>
            <person name="Buettner E."/>
            <person name="Kellner H."/>
        </authorList>
    </citation>
    <scope>NUCLEOTIDE SEQUENCE [LARGE SCALE GENOMIC DNA]</scope>
    <source>
        <strain evidence="3 4">DSM 108281</strain>
    </source>
</reference>
<proteinExistence type="predicted"/>
<evidence type="ECO:0000259" key="2">
    <source>
        <dbReference type="PROSITE" id="PS50097"/>
    </source>
</evidence>
<dbReference type="OrthoDB" id="6359816at2759"/>
<comment type="caution">
    <text evidence="3">The sequence shown here is derived from an EMBL/GenBank/DDBJ whole genome shotgun (WGS) entry which is preliminary data.</text>
</comment>
<sequence length="442" mass="49624">MLSSSIPSSLPISLIGLFPQAVCSYDSMVDLKSLAGFFLRSLFEHLLRPATCSLGWVLEQGAAPGQVSLLELPHGASSEADQSPEDDSAKSGIRDFGPPFDDKDADIILRSSNHTKFRSSDHTDFWVYKNILAKASPFFRDMFSLPQLGAEPLDIKWAGVPVIPVEEEAITLGALLLLCYPVQDEFMRLSLDLSMLGSILRAARKYDMKCAYDAAHRMFVQSPLFMSHPAQAFGVAWRCRLEREVRAAARQCLYRVMSLETLGEDLKSIEGEGLFELFSYHKKCGKVANGLATNFAWIKRRNGSVWDWASANMWNQSETDDCQCSGTAIQVSDQNEKWHARSWWSMYMMYAGGELRDVPAGKSVTDSVQLASAIVGASSCAYCRERAPKALLDFSRIFAQEVERRVSQVRFSYRNHHLPFSPFRTHCACLHFHVQVELKITF</sequence>
<protein>
    <recommendedName>
        <fullName evidence="2">BTB domain-containing protein</fullName>
    </recommendedName>
</protein>
<dbReference type="Proteomes" id="UP000310158">
    <property type="component" value="Unassembled WGS sequence"/>
</dbReference>
<evidence type="ECO:0000313" key="3">
    <source>
        <dbReference type="EMBL" id="THH13775.1"/>
    </source>
</evidence>
<gene>
    <name evidence="3" type="ORF">EW146_g6487</name>
</gene>
<dbReference type="SUPFAM" id="SSF54695">
    <property type="entry name" value="POZ domain"/>
    <property type="match status" value="1"/>
</dbReference>
<dbReference type="Pfam" id="PF00651">
    <property type="entry name" value="BTB"/>
    <property type="match status" value="1"/>
</dbReference>
<dbReference type="InterPro" id="IPR011333">
    <property type="entry name" value="SKP1/BTB/POZ_sf"/>
</dbReference>